<dbReference type="Proteomes" id="UP001380953">
    <property type="component" value="Unassembled WGS sequence"/>
</dbReference>
<sequence>MNKQENAQVAKRRKEVQAFEPQIERIRQKLPRAAQAPGAGKVFGAESHRYLLGEPLTLQQLYELEQSWGVKLPDDFAAFLTGIGNGGTEDTGGAGPYYGIYAIESLKPDVTRLGQPSHFKPIPASQDWKSASMEEYELDDRLDDDEYDEAVADLMRGTLEIGTQGCSYEMLLSVSGDHRGRVFYMDMDSYRPFFVYESNFLDWYERWLDEIIAGFKIGVFGMTPGGSEPELLHAAEAADSENERSEAWKALLRFPSLQADTILAARHALRDPAEKARYWALTLLASHAPEQADPLLMEDLESVETEKRRTAVQLILWYRKQESQTFIEPLKKMAVVESDEETFRFITYILEAAAVEPLPLYLSAFKNPNDEIREIALWQAGKSERKSEYIEDFIEILLHDPNPDIRNEAIQSLRKVTDWRLLAVYERLLEQNPSDDHDIRHNIRHRLKEYGFITQNDIKRGVPAELKQVREMLRDIGEDRR</sequence>
<evidence type="ECO:0000313" key="1">
    <source>
        <dbReference type="EMBL" id="MEJ8305455.1"/>
    </source>
</evidence>
<name>A0ACC6PEY8_9BACL</name>
<keyword evidence="2" id="KW-1185">Reference proteome</keyword>
<comment type="caution">
    <text evidence="1">The sequence shown here is derived from an EMBL/GenBank/DDBJ whole genome shotgun (WGS) entry which is preliminary data.</text>
</comment>
<gene>
    <name evidence="1" type="ORF">WKI47_16215</name>
</gene>
<protein>
    <submittedName>
        <fullName evidence="1">SMI1/KNR4 family protein</fullName>
    </submittedName>
</protein>
<organism evidence="1 2">
    <name type="scientific">Saccharibacillus sacchari</name>
    <dbReference type="NCBI Taxonomy" id="456493"/>
    <lineage>
        <taxon>Bacteria</taxon>
        <taxon>Bacillati</taxon>
        <taxon>Bacillota</taxon>
        <taxon>Bacilli</taxon>
        <taxon>Bacillales</taxon>
        <taxon>Paenibacillaceae</taxon>
        <taxon>Saccharibacillus</taxon>
    </lineage>
</organism>
<reference evidence="1" key="1">
    <citation type="submission" date="2024-03" db="EMBL/GenBank/DDBJ databases">
        <title>Whole genome sequecning of epiphytes from Marcgravia umbellata leaves.</title>
        <authorList>
            <person name="Kumar G."/>
            <person name="Savka M.A."/>
        </authorList>
    </citation>
    <scope>NUCLEOTIDE SEQUENCE</scope>
    <source>
        <strain evidence="1">RIT_BL5</strain>
    </source>
</reference>
<accession>A0ACC6PEY8</accession>
<dbReference type="EMBL" id="JBBKAR010000043">
    <property type="protein sequence ID" value="MEJ8305455.1"/>
    <property type="molecule type" value="Genomic_DNA"/>
</dbReference>
<evidence type="ECO:0000313" key="2">
    <source>
        <dbReference type="Proteomes" id="UP001380953"/>
    </source>
</evidence>
<proteinExistence type="predicted"/>